<sequence>MARFQFDKAVKALALAQQAAITHLTTVYTVQVEVCRKATNVEDAATRFADALAGYCTDVITTSGSADVDRFNACISLLKTAFRNELQDLNLDFTARQKKLNEDKVQQQLIVATARADSEMKDVTDNISELMIAAAEKVFKTHFPNAHPPLSKAPKLVLAEATSSSNDHPRSQSRNSKPHAAKNQGNAKRDGQQKSKPKLSERGQGSRNDRCDRGGDDARSTKKKQQHESSGKAKGKMRAKDESSDNDTS</sequence>
<evidence type="ECO:0000256" key="1">
    <source>
        <dbReference type="SAM" id="MobiDB-lite"/>
    </source>
</evidence>
<keyword evidence="3" id="KW-1185">Reference proteome</keyword>
<accession>A0AAD7DVH9</accession>
<gene>
    <name evidence="2" type="ORF">B0H17DRAFT_1196531</name>
</gene>
<dbReference type="AlphaFoldDB" id="A0AAD7DVH9"/>
<dbReference type="EMBL" id="JARKIE010000024">
    <property type="protein sequence ID" value="KAJ7698940.1"/>
    <property type="molecule type" value="Genomic_DNA"/>
</dbReference>
<proteinExistence type="predicted"/>
<organism evidence="2 3">
    <name type="scientific">Mycena rosella</name>
    <name type="common">Pink bonnet</name>
    <name type="synonym">Agaricus rosellus</name>
    <dbReference type="NCBI Taxonomy" id="1033263"/>
    <lineage>
        <taxon>Eukaryota</taxon>
        <taxon>Fungi</taxon>
        <taxon>Dikarya</taxon>
        <taxon>Basidiomycota</taxon>
        <taxon>Agaricomycotina</taxon>
        <taxon>Agaricomycetes</taxon>
        <taxon>Agaricomycetidae</taxon>
        <taxon>Agaricales</taxon>
        <taxon>Marasmiineae</taxon>
        <taxon>Mycenaceae</taxon>
        <taxon>Mycena</taxon>
    </lineage>
</organism>
<reference evidence="2" key="1">
    <citation type="submission" date="2023-03" db="EMBL/GenBank/DDBJ databases">
        <title>Massive genome expansion in bonnet fungi (Mycena s.s.) driven by repeated elements and novel gene families across ecological guilds.</title>
        <authorList>
            <consortium name="Lawrence Berkeley National Laboratory"/>
            <person name="Harder C.B."/>
            <person name="Miyauchi S."/>
            <person name="Viragh M."/>
            <person name="Kuo A."/>
            <person name="Thoen E."/>
            <person name="Andreopoulos B."/>
            <person name="Lu D."/>
            <person name="Skrede I."/>
            <person name="Drula E."/>
            <person name="Henrissat B."/>
            <person name="Morin E."/>
            <person name="Kohler A."/>
            <person name="Barry K."/>
            <person name="LaButti K."/>
            <person name="Morin E."/>
            <person name="Salamov A."/>
            <person name="Lipzen A."/>
            <person name="Mereny Z."/>
            <person name="Hegedus B."/>
            <person name="Baldrian P."/>
            <person name="Stursova M."/>
            <person name="Weitz H."/>
            <person name="Taylor A."/>
            <person name="Grigoriev I.V."/>
            <person name="Nagy L.G."/>
            <person name="Martin F."/>
            <person name="Kauserud H."/>
        </authorList>
    </citation>
    <scope>NUCLEOTIDE SEQUENCE</scope>
    <source>
        <strain evidence="2">CBHHK067</strain>
    </source>
</reference>
<feature type="compositionally biased region" description="Basic and acidic residues" evidence="1">
    <location>
        <begin position="207"/>
        <end position="231"/>
    </location>
</feature>
<dbReference type="Proteomes" id="UP001221757">
    <property type="component" value="Unassembled WGS sequence"/>
</dbReference>
<feature type="compositionally biased region" description="Basic and acidic residues" evidence="1">
    <location>
        <begin position="187"/>
        <end position="201"/>
    </location>
</feature>
<evidence type="ECO:0000313" key="2">
    <source>
        <dbReference type="EMBL" id="KAJ7698940.1"/>
    </source>
</evidence>
<protein>
    <submittedName>
        <fullName evidence="2">Uncharacterized protein</fullName>
    </submittedName>
</protein>
<evidence type="ECO:0000313" key="3">
    <source>
        <dbReference type="Proteomes" id="UP001221757"/>
    </source>
</evidence>
<comment type="caution">
    <text evidence="2">The sequence shown here is derived from an EMBL/GenBank/DDBJ whole genome shotgun (WGS) entry which is preliminary data.</text>
</comment>
<feature type="region of interest" description="Disordered" evidence="1">
    <location>
        <begin position="159"/>
        <end position="249"/>
    </location>
</feature>
<name>A0AAD7DVH9_MYCRO</name>